<dbReference type="Gene3D" id="3.40.50.12780">
    <property type="entry name" value="N-terminal domain of ligase-like"/>
    <property type="match status" value="1"/>
</dbReference>
<sequence>MTSAPQTPLWNPDMDTMPWPMLQERLVRDFVVMLDRLRENEEWRGRLRGVAQVRAIEDLVAVPFTTKEDLRSTQSTIDPERPLGPYQLAPTDQLRQITSSSGTTGTPVFFGLTGPDLRRWRSAIGNAYRTAGVGPGSIVAHTTGMAIVAGGLPYADGIRAAGGALAWVGGQTLPRMVTALERTRANVLVSTASFAAHFAERCAEILERPTSDLAVRTIIAGGEPGAGVPHIRNAIMDGWSATRVSEMMGIGDVLPALWAECHVGQGMHFTAAPDVLVELIDPETLGHVPWEQGVTGEAVYTTLSREASAVVRFRSRDQLLVTATECACGRTSPTVRCVGRTDDMLIFESTKVYPTSIRDVVLEVATQHLTGLMRVRKTSLDQVRFDEPIPLEVELRDDAHPDAAASALKAAEEQVRRRLRVHVSVEPFPRGVLPVSDYKNALTYAIGD</sequence>
<dbReference type="GO" id="GO:0016874">
    <property type="term" value="F:ligase activity"/>
    <property type="evidence" value="ECO:0007669"/>
    <property type="project" value="UniProtKB-KW"/>
</dbReference>
<dbReference type="PANTHER" id="PTHR43845">
    <property type="entry name" value="BLR5969 PROTEIN"/>
    <property type="match status" value="1"/>
</dbReference>
<accession>A0A5J6L4C6</accession>
<dbReference type="PANTHER" id="PTHR43845:SF1">
    <property type="entry name" value="BLR5969 PROTEIN"/>
    <property type="match status" value="1"/>
</dbReference>
<name>A0A5J6L4C6_9MICO</name>
<dbReference type="Proteomes" id="UP000325516">
    <property type="component" value="Chromosome"/>
</dbReference>
<dbReference type="EMBL" id="CP044232">
    <property type="protein sequence ID" value="QEW03202.1"/>
    <property type="molecule type" value="Genomic_DNA"/>
</dbReference>
<organism evidence="1 2">
    <name type="scientific">Microbacterium lushaniae</name>
    <dbReference type="NCBI Taxonomy" id="2614639"/>
    <lineage>
        <taxon>Bacteria</taxon>
        <taxon>Bacillati</taxon>
        <taxon>Actinomycetota</taxon>
        <taxon>Actinomycetes</taxon>
        <taxon>Micrococcales</taxon>
        <taxon>Microbacteriaceae</taxon>
        <taxon>Microbacterium</taxon>
    </lineage>
</organism>
<dbReference type="InterPro" id="IPR045851">
    <property type="entry name" value="AMP-bd_C_sf"/>
</dbReference>
<proteinExistence type="predicted"/>
<dbReference type="KEGG" id="mlz:F6J85_08860"/>
<dbReference type="SUPFAM" id="SSF56801">
    <property type="entry name" value="Acetyl-CoA synthetase-like"/>
    <property type="match status" value="1"/>
</dbReference>
<evidence type="ECO:0000313" key="2">
    <source>
        <dbReference type="Proteomes" id="UP000325516"/>
    </source>
</evidence>
<dbReference type="InterPro" id="IPR042099">
    <property type="entry name" value="ANL_N_sf"/>
</dbReference>
<reference evidence="2" key="1">
    <citation type="submission" date="2019-09" db="EMBL/GenBank/DDBJ databases">
        <title>Mumia zhuanghuii sp. nov. isolated from the intestinal contents of plateau pika (Ochotona curzoniae) in the Qinghai-Tibet plateau of China.</title>
        <authorList>
            <person name="Tian Z."/>
        </authorList>
    </citation>
    <scope>NUCLEOTIDE SEQUENCE [LARGE SCALE GENOMIC DNA]</scope>
    <source>
        <strain evidence="2">L-031</strain>
    </source>
</reference>
<dbReference type="Gene3D" id="3.30.300.30">
    <property type="match status" value="1"/>
</dbReference>
<protein>
    <submittedName>
        <fullName evidence="1">Phenylacetate--CoA ligase</fullName>
    </submittedName>
</protein>
<evidence type="ECO:0000313" key="1">
    <source>
        <dbReference type="EMBL" id="QEW03202.1"/>
    </source>
</evidence>
<gene>
    <name evidence="1" type="ORF">F6J85_08860</name>
</gene>
<dbReference type="AlphaFoldDB" id="A0A5J6L4C6"/>
<keyword evidence="1" id="KW-0436">Ligase</keyword>
<keyword evidence="2" id="KW-1185">Reference proteome</keyword>
<dbReference type="RefSeq" id="WP_150924677.1">
    <property type="nucleotide sequence ID" value="NZ_CP044232.1"/>
</dbReference>